<evidence type="ECO:0000313" key="4">
    <source>
        <dbReference type="Proteomes" id="UP000552097"/>
    </source>
</evidence>
<sequence>MTGTDLPSPPAVPPEHDPSPEWGQSLSFGAAGIALLNVAEAHAGLGEWIRAHRWVAVMTRNPVSANPDSCLFRGAPAVAFVLRASDRPSYAAAIDTLDHHITTLVRQRLDAAHQRINQGRLPRLREFDLINGLTGLGTYLLLRNDDRALVRDVLIYLVRLATEPLTVDGEQLPGWWTDNEPADRRSPLWPGGHANLGIAHGIAGPLALLAHAMISGTTVPGQAEAIDSICCRLDRWRCGPPTSPWWPGTVRPTEWRSDSVDQHGPQRPSWCYGTPGIARAQQLAAIALDDRTRQRAAENALTACVTDERQLDLLDDMSLCHGWAGLVHTVRRAATDAGPDSELADQLPRLDTRFGHHLHDLPPATNDGLLEGTAGISLTRHTAGIPAFRWDACLLTASPTPQTPGTMDTEGIG</sequence>
<dbReference type="CDD" id="cd04793">
    <property type="entry name" value="LanC"/>
    <property type="match status" value="1"/>
</dbReference>
<dbReference type="Proteomes" id="UP000552097">
    <property type="component" value="Unassembled WGS sequence"/>
</dbReference>
<evidence type="ECO:0000256" key="1">
    <source>
        <dbReference type="PIRSR" id="PIRSR607822-1"/>
    </source>
</evidence>
<reference evidence="3 4" key="1">
    <citation type="submission" date="2020-08" db="EMBL/GenBank/DDBJ databases">
        <title>Sequencing the genomes of 1000 actinobacteria strains.</title>
        <authorList>
            <person name="Klenk H.-P."/>
        </authorList>
    </citation>
    <scope>NUCLEOTIDE SEQUENCE [LARGE SCALE GENOMIC DNA]</scope>
    <source>
        <strain evidence="3 4">DSM 45486</strain>
    </source>
</reference>
<keyword evidence="4" id="KW-1185">Reference proteome</keyword>
<gene>
    <name evidence="3" type="ORF">F4560_003638</name>
</gene>
<dbReference type="SUPFAM" id="SSF158745">
    <property type="entry name" value="LanC-like"/>
    <property type="match status" value="1"/>
</dbReference>
<dbReference type="SMART" id="SM01260">
    <property type="entry name" value="LANC_like"/>
    <property type="match status" value="1"/>
</dbReference>
<feature type="binding site" evidence="1">
    <location>
        <position position="320"/>
    </location>
    <ligand>
        <name>Zn(2+)</name>
        <dbReference type="ChEBI" id="CHEBI:29105"/>
    </ligand>
</feature>
<dbReference type="RefSeq" id="WP_184921427.1">
    <property type="nucleotide sequence ID" value="NZ_JACHMO010000001.1"/>
</dbReference>
<protein>
    <recommendedName>
        <fullName evidence="5">Lanthionine synthetase-like protein</fullName>
    </recommendedName>
</protein>
<feature type="binding site" evidence="1">
    <location>
        <position position="271"/>
    </location>
    <ligand>
        <name>Zn(2+)</name>
        <dbReference type="ChEBI" id="CHEBI:29105"/>
    </ligand>
</feature>
<feature type="binding site" evidence="1">
    <location>
        <position position="321"/>
    </location>
    <ligand>
        <name>Zn(2+)</name>
        <dbReference type="ChEBI" id="CHEBI:29105"/>
    </ligand>
</feature>
<accession>A0A7W9HKM4</accession>
<feature type="region of interest" description="Disordered" evidence="2">
    <location>
        <begin position="1"/>
        <end position="23"/>
    </location>
</feature>
<dbReference type="InterPro" id="IPR007822">
    <property type="entry name" value="LANC-like"/>
</dbReference>
<dbReference type="Gene3D" id="1.50.10.20">
    <property type="match status" value="1"/>
</dbReference>
<dbReference type="PRINTS" id="PR01950">
    <property type="entry name" value="LANCSUPER"/>
</dbReference>
<dbReference type="Pfam" id="PF05147">
    <property type="entry name" value="LANC_like"/>
    <property type="match status" value="1"/>
</dbReference>
<evidence type="ECO:0008006" key="5">
    <source>
        <dbReference type="Google" id="ProtNLM"/>
    </source>
</evidence>
<dbReference type="InterPro" id="IPR033889">
    <property type="entry name" value="LanC"/>
</dbReference>
<dbReference type="AlphaFoldDB" id="A0A7W9HKM4"/>
<dbReference type="GO" id="GO:0031179">
    <property type="term" value="P:peptide modification"/>
    <property type="evidence" value="ECO:0007669"/>
    <property type="project" value="InterPro"/>
</dbReference>
<organism evidence="3 4">
    <name type="scientific">Saccharothrix ecbatanensis</name>
    <dbReference type="NCBI Taxonomy" id="1105145"/>
    <lineage>
        <taxon>Bacteria</taxon>
        <taxon>Bacillati</taxon>
        <taxon>Actinomycetota</taxon>
        <taxon>Actinomycetes</taxon>
        <taxon>Pseudonocardiales</taxon>
        <taxon>Pseudonocardiaceae</taxon>
        <taxon>Saccharothrix</taxon>
    </lineage>
</organism>
<comment type="caution">
    <text evidence="3">The sequence shown here is derived from an EMBL/GenBank/DDBJ whole genome shotgun (WGS) entry which is preliminary data.</text>
</comment>
<proteinExistence type="predicted"/>
<evidence type="ECO:0000313" key="3">
    <source>
        <dbReference type="EMBL" id="MBB5803870.1"/>
    </source>
</evidence>
<dbReference type="EMBL" id="JACHMO010000001">
    <property type="protein sequence ID" value="MBB5803870.1"/>
    <property type="molecule type" value="Genomic_DNA"/>
</dbReference>
<dbReference type="GO" id="GO:0046872">
    <property type="term" value="F:metal ion binding"/>
    <property type="evidence" value="ECO:0007669"/>
    <property type="project" value="UniProtKB-KW"/>
</dbReference>
<name>A0A7W9HKM4_9PSEU</name>
<dbReference type="PRINTS" id="PR01955">
    <property type="entry name" value="LANCFRANKIA"/>
</dbReference>
<keyword evidence="1" id="KW-0862">Zinc</keyword>
<evidence type="ECO:0000256" key="2">
    <source>
        <dbReference type="SAM" id="MobiDB-lite"/>
    </source>
</evidence>
<keyword evidence="1" id="KW-0479">Metal-binding</keyword>